<feature type="active site" description="Proton donor/acceptor" evidence="9">
    <location>
        <position position="144"/>
    </location>
</feature>
<organism evidence="11 12">
    <name type="scientific">Zestomonas insulae</name>
    <dbReference type="NCBI Taxonomy" id="2809017"/>
    <lineage>
        <taxon>Bacteria</taxon>
        <taxon>Pseudomonadati</taxon>
        <taxon>Pseudomonadota</taxon>
        <taxon>Gammaproteobacteria</taxon>
        <taxon>Pseudomonadales</taxon>
        <taxon>Pseudomonadaceae</taxon>
        <taxon>Zestomonas</taxon>
    </lineage>
</organism>
<dbReference type="Gene3D" id="3.30.420.40">
    <property type="match status" value="2"/>
</dbReference>
<proteinExistence type="inferred from homology"/>
<keyword evidence="6 9" id="KW-0418">Kinase</keyword>
<dbReference type="EC" id="2.7.2.1" evidence="9"/>
<accession>A0ABS2IAG0</accession>
<evidence type="ECO:0000256" key="6">
    <source>
        <dbReference type="ARBA" id="ARBA00022777"/>
    </source>
</evidence>
<dbReference type="HAMAP" id="MF_00020">
    <property type="entry name" value="Acetate_kinase"/>
    <property type="match status" value="1"/>
</dbReference>
<feature type="binding site" evidence="9">
    <location>
        <begin position="327"/>
        <end position="331"/>
    </location>
    <ligand>
        <name>ATP</name>
        <dbReference type="ChEBI" id="CHEBI:30616"/>
    </ligand>
</feature>
<evidence type="ECO:0000313" key="12">
    <source>
        <dbReference type="Proteomes" id="UP000717995"/>
    </source>
</evidence>
<dbReference type="CDD" id="cd24010">
    <property type="entry name" value="ASKHA_NBD_AcK_PK"/>
    <property type="match status" value="1"/>
</dbReference>
<dbReference type="RefSeq" id="WP_204915206.1">
    <property type="nucleotide sequence ID" value="NZ_JAFEUP010000001.1"/>
</dbReference>
<comment type="pathway">
    <text evidence="9">Metabolic intermediate biosynthesis; acetyl-CoA biosynthesis; acetyl-CoA from acetate: step 1/2.</text>
</comment>
<dbReference type="Proteomes" id="UP000717995">
    <property type="component" value="Unassembled WGS sequence"/>
</dbReference>
<keyword evidence="7 9" id="KW-0067">ATP-binding</keyword>
<evidence type="ECO:0000256" key="10">
    <source>
        <dbReference type="RuleBase" id="RU003835"/>
    </source>
</evidence>
<feature type="binding site" evidence="9">
    <location>
        <begin position="279"/>
        <end position="281"/>
    </location>
    <ligand>
        <name>ATP</name>
        <dbReference type="ChEBI" id="CHEBI:30616"/>
    </ligand>
</feature>
<dbReference type="PANTHER" id="PTHR21060">
    <property type="entry name" value="ACETATE KINASE"/>
    <property type="match status" value="1"/>
</dbReference>
<reference evidence="11 12" key="1">
    <citation type="submission" date="2021-02" db="EMBL/GenBank/DDBJ databases">
        <authorList>
            <person name="Lee D.-H."/>
        </authorList>
    </citation>
    <scope>NUCLEOTIDE SEQUENCE [LARGE SCALE GENOMIC DNA]</scope>
    <source>
        <strain evidence="11 12">UL073</strain>
    </source>
</reference>
<feature type="binding site" evidence="9">
    <location>
        <begin position="204"/>
        <end position="208"/>
    </location>
    <ligand>
        <name>ATP</name>
        <dbReference type="ChEBI" id="CHEBI:30616"/>
    </ligand>
</feature>
<feature type="site" description="Transition state stabilizer" evidence="9">
    <location>
        <position position="237"/>
    </location>
</feature>
<name>A0ABS2IAG0_9GAMM</name>
<feature type="binding site" evidence="9">
    <location>
        <position position="17"/>
    </location>
    <ligand>
        <name>ATP</name>
        <dbReference type="ChEBI" id="CHEBI:30616"/>
    </ligand>
</feature>
<evidence type="ECO:0000256" key="7">
    <source>
        <dbReference type="ARBA" id="ARBA00022840"/>
    </source>
</evidence>
<keyword evidence="8 9" id="KW-0460">Magnesium</keyword>
<evidence type="ECO:0000256" key="2">
    <source>
        <dbReference type="ARBA" id="ARBA00022490"/>
    </source>
</evidence>
<feature type="binding site" evidence="9">
    <location>
        <position position="381"/>
    </location>
    <ligand>
        <name>Mg(2+)</name>
        <dbReference type="ChEBI" id="CHEBI:18420"/>
    </ligand>
</feature>
<dbReference type="PIRSF" id="PIRSF000722">
    <property type="entry name" value="Acetate_prop_kin"/>
    <property type="match status" value="1"/>
</dbReference>
<dbReference type="PROSITE" id="PS01075">
    <property type="entry name" value="ACETATE_KINASE_1"/>
    <property type="match status" value="1"/>
</dbReference>
<dbReference type="NCBIfam" id="TIGR00016">
    <property type="entry name" value="ackA"/>
    <property type="match status" value="1"/>
</dbReference>
<keyword evidence="2 9" id="KW-0963">Cytoplasm</keyword>
<comment type="function">
    <text evidence="9">Catalyzes the formation of acetyl phosphate from acetate and ATP. Can also catalyze the reverse reaction.</text>
</comment>
<feature type="site" description="Transition state stabilizer" evidence="9">
    <location>
        <position position="176"/>
    </location>
</feature>
<dbReference type="SUPFAM" id="SSF53067">
    <property type="entry name" value="Actin-like ATPase domain"/>
    <property type="match status" value="2"/>
</dbReference>
<comment type="cofactor">
    <cofactor evidence="9">
        <name>Mg(2+)</name>
        <dbReference type="ChEBI" id="CHEBI:18420"/>
    </cofactor>
    <cofactor evidence="9">
        <name>Mn(2+)</name>
        <dbReference type="ChEBI" id="CHEBI:29035"/>
    </cofactor>
    <text evidence="9">Mg(2+). Can also accept Mn(2+).</text>
</comment>
<keyword evidence="3 9" id="KW-0808">Transferase</keyword>
<comment type="catalytic activity">
    <reaction evidence="9">
        <text>acetate + ATP = acetyl phosphate + ADP</text>
        <dbReference type="Rhea" id="RHEA:11352"/>
        <dbReference type="ChEBI" id="CHEBI:22191"/>
        <dbReference type="ChEBI" id="CHEBI:30089"/>
        <dbReference type="ChEBI" id="CHEBI:30616"/>
        <dbReference type="ChEBI" id="CHEBI:456216"/>
        <dbReference type="EC" id="2.7.2.1"/>
    </reaction>
</comment>
<feature type="binding site" evidence="9">
    <location>
        <position position="87"/>
    </location>
    <ligand>
        <name>substrate</name>
    </ligand>
</feature>
<dbReference type="GO" id="GO:0016301">
    <property type="term" value="F:kinase activity"/>
    <property type="evidence" value="ECO:0007669"/>
    <property type="project" value="UniProtKB-KW"/>
</dbReference>
<evidence type="ECO:0000256" key="9">
    <source>
        <dbReference type="HAMAP-Rule" id="MF_00020"/>
    </source>
</evidence>
<keyword evidence="4 9" id="KW-0479">Metal-binding</keyword>
<dbReference type="PRINTS" id="PR00471">
    <property type="entry name" value="ACETATEKNASE"/>
</dbReference>
<feature type="binding site" evidence="9">
    <location>
        <position position="10"/>
    </location>
    <ligand>
        <name>Mg(2+)</name>
        <dbReference type="ChEBI" id="CHEBI:18420"/>
    </ligand>
</feature>
<protein>
    <recommendedName>
        <fullName evidence="9">Acetate kinase</fullName>
        <ecNumber evidence="9">2.7.2.1</ecNumber>
    </recommendedName>
    <alternativeName>
        <fullName evidence="9">Acetokinase</fullName>
    </alternativeName>
</protein>
<gene>
    <name evidence="9" type="primary">ackA</name>
    <name evidence="11" type="ORF">JQX08_05345</name>
</gene>
<dbReference type="Pfam" id="PF00871">
    <property type="entry name" value="Acetate_kinase"/>
    <property type="match status" value="1"/>
</dbReference>
<dbReference type="EMBL" id="JAFEUP010000001">
    <property type="protein sequence ID" value="MBM7060126.1"/>
    <property type="molecule type" value="Genomic_DNA"/>
</dbReference>
<evidence type="ECO:0000256" key="3">
    <source>
        <dbReference type="ARBA" id="ARBA00022679"/>
    </source>
</evidence>
<comment type="similarity">
    <text evidence="1 9 10">Belongs to the acetokinase family.</text>
</comment>
<evidence type="ECO:0000256" key="1">
    <source>
        <dbReference type="ARBA" id="ARBA00008748"/>
    </source>
</evidence>
<evidence type="ECO:0000256" key="4">
    <source>
        <dbReference type="ARBA" id="ARBA00022723"/>
    </source>
</evidence>
<comment type="subcellular location">
    <subcellularLocation>
        <location evidence="9">Cytoplasm</location>
    </subcellularLocation>
</comment>
<keyword evidence="12" id="KW-1185">Reference proteome</keyword>
<keyword evidence="5 9" id="KW-0547">Nucleotide-binding</keyword>
<evidence type="ECO:0000256" key="8">
    <source>
        <dbReference type="ARBA" id="ARBA00022842"/>
    </source>
</evidence>
<dbReference type="InterPro" id="IPR000890">
    <property type="entry name" value="Aliphatic_acid_kin_short-chain"/>
</dbReference>
<comment type="caution">
    <text evidence="11">The sequence shown here is derived from an EMBL/GenBank/DDBJ whole genome shotgun (WGS) entry which is preliminary data.</text>
</comment>
<dbReference type="InterPro" id="IPR043129">
    <property type="entry name" value="ATPase_NBD"/>
</dbReference>
<dbReference type="InterPro" id="IPR004372">
    <property type="entry name" value="Ac/propionate_kinase"/>
</dbReference>
<sequence length="395" mass="42486">MPARNILVINCGSSSIKFALVNEAHSQFALSGIAERLGHPEALLRWQRGGEQDSLMIPGADHRAALAQLLPLVQGAAGGKLHGIGHRVVHGGERFTRAHRIDAQVLEAIRATAPLAPLHNPANLLGIEAALKLYPTLPQVAVFDTAFHQTLPEHAFRYALPESLYREHGLRRYGFHGTSHRYVSHRAAEMAGLAFGDSSWLSAHLGNGCSTCAIVNGQSRDTSMGLTPLEGLAMGTRSGDVDPNLHAHLNRSLGWSLERIERLLNHESGLLGLSGLSNDMRSLEQARDQGHAGATLAIEVFCYRLAKSLAALSCALPQLDGLIFTGGIGENSPLVRSKTVTHLKLLNLSLDKAANARCIRGVAGAIHTQGHPRVLVVPTNEERQIALDTLTLLDH</sequence>
<comment type="subunit">
    <text evidence="9">Homodimer.</text>
</comment>
<evidence type="ECO:0000313" key="11">
    <source>
        <dbReference type="EMBL" id="MBM7060126.1"/>
    </source>
</evidence>
<dbReference type="InterPro" id="IPR023865">
    <property type="entry name" value="Aliphatic_acid_kinase_CS"/>
</dbReference>
<dbReference type="PANTHER" id="PTHR21060:SF21">
    <property type="entry name" value="ACETATE KINASE"/>
    <property type="match status" value="1"/>
</dbReference>
<evidence type="ECO:0000256" key="5">
    <source>
        <dbReference type="ARBA" id="ARBA00022741"/>
    </source>
</evidence>